<dbReference type="Pfam" id="PF00132">
    <property type="entry name" value="Hexapep"/>
    <property type="match status" value="1"/>
</dbReference>
<feature type="region of interest" description="N-acetyltransferase" evidence="18">
    <location>
        <begin position="254"/>
        <end position="457"/>
    </location>
</feature>
<keyword evidence="7 18" id="KW-0479">Metal-binding</keyword>
<feature type="binding site" evidence="18">
    <location>
        <position position="319"/>
    </location>
    <ligand>
        <name>UDP-N-acetyl-alpha-D-glucosamine</name>
        <dbReference type="ChEBI" id="CHEBI:57705"/>
    </ligand>
</feature>
<evidence type="ECO:0000256" key="8">
    <source>
        <dbReference type="ARBA" id="ARBA00022737"/>
    </source>
</evidence>
<dbReference type="Gene3D" id="2.160.10.10">
    <property type="entry name" value="Hexapeptide repeat proteins"/>
    <property type="match status" value="1"/>
</dbReference>
<feature type="binding site" evidence="18">
    <location>
        <position position="25"/>
    </location>
    <ligand>
        <name>UDP-N-acetyl-alpha-D-glucosamine</name>
        <dbReference type="ChEBI" id="CHEBI:57705"/>
    </ligand>
</feature>
<feature type="binding site" evidence="18">
    <location>
        <position position="144"/>
    </location>
    <ligand>
        <name>UDP-N-acetyl-alpha-D-glucosamine</name>
        <dbReference type="ChEBI" id="CHEBI:57705"/>
    </ligand>
</feature>
<feature type="region of interest" description="Pyrophosphorylase" evidence="18">
    <location>
        <begin position="1"/>
        <end position="232"/>
    </location>
</feature>
<evidence type="ECO:0000256" key="18">
    <source>
        <dbReference type="HAMAP-Rule" id="MF_01631"/>
    </source>
</evidence>
<dbReference type="NCBIfam" id="TIGR01173">
    <property type="entry name" value="glmU"/>
    <property type="match status" value="1"/>
</dbReference>
<dbReference type="InterPro" id="IPR050065">
    <property type="entry name" value="GlmU-like"/>
</dbReference>
<evidence type="ECO:0000313" key="20">
    <source>
        <dbReference type="EMBL" id="MCZ8544920.1"/>
    </source>
</evidence>
<evidence type="ECO:0000256" key="12">
    <source>
        <dbReference type="ARBA" id="ARBA00023268"/>
    </source>
</evidence>
<feature type="binding site" evidence="18">
    <location>
        <position position="230"/>
    </location>
    <ligand>
        <name>Mg(2+)</name>
        <dbReference type="ChEBI" id="CHEBI:18420"/>
    </ligand>
</feature>
<feature type="binding site" evidence="18">
    <location>
        <position position="337"/>
    </location>
    <ligand>
        <name>UDP-N-acetyl-alpha-D-glucosamine</name>
        <dbReference type="ChEBI" id="CHEBI:57705"/>
    </ligand>
</feature>
<evidence type="ECO:0000256" key="16">
    <source>
        <dbReference type="ARBA" id="ARBA00048493"/>
    </source>
</evidence>
<sequence>MSQRTCLSVILAAGEGTRMKSALPKVLHQIAGLPMVAHVVKAAETAGAGDQVLVIGHGAEEMRKAAAKFAPDAETYVQEKRLGTAHAVLAAREAISRGYDDVLVMFGDTPLIDPGALTVARLKLAEGAAVAVIGFRTPNPTGYGRLIEKGGKLVAIREEKDCSDEEKKITFCNGGLMAVAGGRALELLDAVGNKNAKGEYYLTDIVGIASGHGLDVVATEASFENALGINNRAELAQAQGIWQQRRRHEAMLSGVTLIAPETVFFSHDTEIGADTIVEPNVWFGPGVKIATGAKIHAFSHIEGATIASNCDVGPFARLRPGADLRQKAKVGNFCEVKQATIEEGAKVNHLTYIGDARVGAGANIGAGTITCNYDGYSKFFTDIGEGAFIGSNSALVAPITIGKGGYIASGSVITEDVPDDALAFGRARQKTIPGKGKELRERFAAAAAAKKKAGADH</sequence>
<comment type="pathway">
    <text evidence="18">Nucleotide-sugar biosynthesis; UDP-N-acetyl-alpha-D-glucosamine biosynthesis; N-acetyl-alpha-D-glucosamine 1-phosphate from alpha-D-glucosamine 6-phosphate (route II): step 2/2.</text>
</comment>
<comment type="pathway">
    <text evidence="18">Bacterial outer membrane biogenesis; LPS lipid A biosynthesis.</text>
</comment>
<keyword evidence="11 18" id="KW-0573">Peptidoglycan synthesis</keyword>
<feature type="binding site" evidence="18">
    <location>
        <position position="426"/>
    </location>
    <ligand>
        <name>acetyl-CoA</name>
        <dbReference type="ChEBI" id="CHEBI:57288"/>
    </ligand>
</feature>
<dbReference type="InterPro" id="IPR038009">
    <property type="entry name" value="GlmU_C_LbH"/>
</dbReference>
<feature type="binding site" evidence="18">
    <location>
        <position position="173"/>
    </location>
    <ligand>
        <name>UDP-N-acetyl-alpha-D-glucosamine</name>
        <dbReference type="ChEBI" id="CHEBI:57705"/>
    </ligand>
</feature>
<comment type="similarity">
    <text evidence="3 18">In the N-terminal section; belongs to the N-acetylglucosamine-1-phosphate uridyltransferase family.</text>
</comment>
<name>A0ABT4QTK4_9HYPH</name>
<dbReference type="SUPFAM" id="SSF51161">
    <property type="entry name" value="Trimeric LpxA-like enzymes"/>
    <property type="match status" value="1"/>
</dbReference>
<organism evidence="20 21">
    <name type="scientific">Mesorhizobium qingshengii</name>
    <dbReference type="NCBI Taxonomy" id="1165689"/>
    <lineage>
        <taxon>Bacteria</taxon>
        <taxon>Pseudomonadati</taxon>
        <taxon>Pseudomonadota</taxon>
        <taxon>Alphaproteobacteria</taxon>
        <taxon>Hyphomicrobiales</taxon>
        <taxon>Phyllobacteriaceae</taxon>
        <taxon>Mesorhizobium</taxon>
    </lineage>
</organism>
<comment type="subunit">
    <text evidence="18">Homotrimer.</text>
</comment>
<keyword evidence="4 18" id="KW-0963">Cytoplasm</keyword>
<dbReference type="NCBIfam" id="NF010933">
    <property type="entry name" value="PRK14353.1"/>
    <property type="match status" value="1"/>
</dbReference>
<evidence type="ECO:0000256" key="10">
    <source>
        <dbReference type="ARBA" id="ARBA00022960"/>
    </source>
</evidence>
<gene>
    <name evidence="18 20" type="primary">glmU</name>
    <name evidence="20" type="ORF">OOJ09_12065</name>
</gene>
<evidence type="ECO:0000256" key="5">
    <source>
        <dbReference type="ARBA" id="ARBA00022679"/>
    </source>
</evidence>
<dbReference type="CDD" id="cd02540">
    <property type="entry name" value="GT2_GlmU_N_bac"/>
    <property type="match status" value="1"/>
</dbReference>
<evidence type="ECO:0000256" key="7">
    <source>
        <dbReference type="ARBA" id="ARBA00022723"/>
    </source>
</evidence>
<dbReference type="InterPro" id="IPR025877">
    <property type="entry name" value="MobA-like_NTP_Trfase"/>
</dbReference>
<feature type="binding site" evidence="18">
    <location>
        <position position="363"/>
    </location>
    <ligand>
        <name>UDP-N-acetyl-alpha-D-glucosamine</name>
        <dbReference type="ChEBI" id="CHEBI:57705"/>
    </ligand>
</feature>
<comment type="similarity">
    <text evidence="2 18">In the C-terminal section; belongs to the transferase hexapeptide repeat family.</text>
</comment>
<feature type="binding site" evidence="18">
    <location>
        <begin position="11"/>
        <end position="14"/>
    </location>
    <ligand>
        <name>UDP-N-acetyl-alpha-D-glucosamine</name>
        <dbReference type="ChEBI" id="CHEBI:57705"/>
    </ligand>
</feature>
<proteinExistence type="inferred from homology"/>
<feature type="binding site" evidence="18">
    <location>
        <position position="158"/>
    </location>
    <ligand>
        <name>UDP-N-acetyl-alpha-D-glucosamine</name>
        <dbReference type="ChEBI" id="CHEBI:57705"/>
    </ligand>
</feature>
<evidence type="ECO:0000256" key="3">
    <source>
        <dbReference type="ARBA" id="ARBA00007947"/>
    </source>
</evidence>
<dbReference type="PANTHER" id="PTHR43584">
    <property type="entry name" value="NUCLEOTIDYL TRANSFERASE"/>
    <property type="match status" value="1"/>
</dbReference>
<evidence type="ECO:0000256" key="9">
    <source>
        <dbReference type="ARBA" id="ARBA00022842"/>
    </source>
</evidence>
<evidence type="ECO:0000256" key="17">
    <source>
        <dbReference type="ARBA" id="ARBA00049628"/>
    </source>
</evidence>
<keyword evidence="13 18" id="KW-0012">Acyltransferase</keyword>
<keyword evidence="9 18" id="KW-0460">Magnesium</keyword>
<dbReference type="HAMAP" id="MF_01631">
    <property type="entry name" value="GlmU"/>
    <property type="match status" value="1"/>
</dbReference>
<dbReference type="EC" id="2.3.1.157" evidence="18"/>
<evidence type="ECO:0000256" key="4">
    <source>
        <dbReference type="ARBA" id="ARBA00022490"/>
    </source>
</evidence>
<dbReference type="Proteomes" id="UP001152178">
    <property type="component" value="Unassembled WGS sequence"/>
</dbReference>
<dbReference type="InterPro" id="IPR005882">
    <property type="entry name" value="Bifunctional_GlmU"/>
</dbReference>
<reference evidence="20" key="1">
    <citation type="submission" date="2022-11" db="EMBL/GenBank/DDBJ databases">
        <authorList>
            <person name="Coimbra C."/>
        </authorList>
    </citation>
    <scope>NUCLEOTIDE SEQUENCE</scope>
    <source>
        <strain evidence="20">Jales19</strain>
    </source>
</reference>
<keyword evidence="6 18" id="KW-0548">Nucleotidyltransferase</keyword>
<keyword evidence="10 18" id="KW-0133">Cell shape</keyword>
<feature type="binding site" evidence="18">
    <location>
        <position position="409"/>
    </location>
    <ligand>
        <name>acetyl-CoA</name>
        <dbReference type="ChEBI" id="CHEBI:57288"/>
    </ligand>
</feature>
<evidence type="ECO:0000256" key="1">
    <source>
        <dbReference type="ARBA" id="ARBA00004496"/>
    </source>
</evidence>
<evidence type="ECO:0000256" key="2">
    <source>
        <dbReference type="ARBA" id="ARBA00007707"/>
    </source>
</evidence>
<dbReference type="EMBL" id="JAPFQA010000004">
    <property type="protein sequence ID" value="MCZ8544920.1"/>
    <property type="molecule type" value="Genomic_DNA"/>
</dbReference>
<feature type="binding site" evidence="18">
    <location>
        <position position="352"/>
    </location>
    <ligand>
        <name>UDP-N-acetyl-alpha-D-glucosamine</name>
        <dbReference type="ChEBI" id="CHEBI:57705"/>
    </ligand>
</feature>
<feature type="active site" description="Proton acceptor" evidence="18">
    <location>
        <position position="349"/>
    </location>
</feature>
<feature type="binding site" evidence="18">
    <location>
        <position position="391"/>
    </location>
    <ligand>
        <name>acetyl-CoA</name>
        <dbReference type="ChEBI" id="CHEBI:57288"/>
    </ligand>
</feature>
<comment type="caution">
    <text evidence="18">Lacks conserved residue(s) required for the propagation of feature annotation.</text>
</comment>
<feature type="binding site" evidence="18">
    <location>
        <position position="108"/>
    </location>
    <ligand>
        <name>Mg(2+)</name>
        <dbReference type="ChEBI" id="CHEBI:18420"/>
    </ligand>
</feature>
<evidence type="ECO:0000256" key="6">
    <source>
        <dbReference type="ARBA" id="ARBA00022695"/>
    </source>
</evidence>
<comment type="catalytic activity">
    <reaction evidence="16 18">
        <text>N-acetyl-alpha-D-glucosamine 1-phosphate + UTP + H(+) = UDP-N-acetyl-alpha-D-glucosamine + diphosphate</text>
        <dbReference type="Rhea" id="RHEA:13509"/>
        <dbReference type="ChEBI" id="CHEBI:15378"/>
        <dbReference type="ChEBI" id="CHEBI:33019"/>
        <dbReference type="ChEBI" id="CHEBI:46398"/>
        <dbReference type="ChEBI" id="CHEBI:57705"/>
        <dbReference type="ChEBI" id="CHEBI:57776"/>
        <dbReference type="EC" id="2.7.7.23"/>
    </reaction>
</comment>
<feature type="domain" description="MobA-like NTP transferase" evidence="19">
    <location>
        <begin position="9"/>
        <end position="141"/>
    </location>
</feature>
<keyword evidence="5 18" id="KW-0808">Transferase</keyword>
<dbReference type="EC" id="2.7.7.23" evidence="18"/>
<dbReference type="Pfam" id="PF12804">
    <property type="entry name" value="NTP_transf_3"/>
    <property type="match status" value="1"/>
</dbReference>
<feature type="binding site" evidence="18">
    <location>
        <begin position="372"/>
        <end position="373"/>
    </location>
    <ligand>
        <name>acetyl-CoA</name>
        <dbReference type="ChEBI" id="CHEBI:57288"/>
    </ligand>
</feature>
<dbReference type="InterPro" id="IPR011004">
    <property type="entry name" value="Trimer_LpxA-like_sf"/>
</dbReference>
<evidence type="ECO:0000256" key="15">
    <source>
        <dbReference type="ARBA" id="ARBA00048247"/>
    </source>
</evidence>
<comment type="caution">
    <text evidence="20">The sequence shown here is derived from an EMBL/GenBank/DDBJ whole genome shotgun (WGS) entry which is preliminary data.</text>
</comment>
<evidence type="ECO:0000313" key="21">
    <source>
        <dbReference type="Proteomes" id="UP001152178"/>
    </source>
</evidence>
<feature type="binding site" evidence="18">
    <location>
        <position position="230"/>
    </location>
    <ligand>
        <name>UDP-N-acetyl-alpha-D-glucosamine</name>
        <dbReference type="ChEBI" id="CHEBI:57705"/>
    </ligand>
</feature>
<comment type="pathway">
    <text evidence="18">Nucleotide-sugar biosynthesis; UDP-N-acetyl-alpha-D-glucosamine biosynthesis; UDP-N-acetyl-alpha-D-glucosamine from N-acetyl-alpha-D-glucosamine 1-phosphate: step 1/1.</text>
</comment>
<dbReference type="PANTHER" id="PTHR43584:SF3">
    <property type="entry name" value="BIFUNCTIONAL PROTEIN GLMU"/>
    <property type="match status" value="1"/>
</dbReference>
<evidence type="ECO:0000259" key="19">
    <source>
        <dbReference type="Pfam" id="PF12804"/>
    </source>
</evidence>
<dbReference type="Gene3D" id="3.90.550.10">
    <property type="entry name" value="Spore Coat Polysaccharide Biosynthesis Protein SpsA, Chain A"/>
    <property type="match status" value="1"/>
</dbReference>
<comment type="subcellular location">
    <subcellularLocation>
        <location evidence="1 18">Cytoplasm</location>
    </subcellularLocation>
</comment>
<feature type="region of interest" description="Linker" evidence="18">
    <location>
        <begin position="233"/>
        <end position="253"/>
    </location>
</feature>
<dbReference type="InterPro" id="IPR001451">
    <property type="entry name" value="Hexapep"/>
</dbReference>
<keyword evidence="8 18" id="KW-0677">Repeat</keyword>
<dbReference type="GO" id="GO:0003977">
    <property type="term" value="F:UDP-N-acetylglucosamine diphosphorylase activity"/>
    <property type="evidence" value="ECO:0007669"/>
    <property type="project" value="UniProtKB-EC"/>
</dbReference>
<keyword evidence="21" id="KW-1185">Reference proteome</keyword>
<keyword evidence="14 18" id="KW-0961">Cell wall biogenesis/degradation</keyword>
<comment type="cofactor">
    <cofactor evidence="18">
        <name>Mg(2+)</name>
        <dbReference type="ChEBI" id="CHEBI:18420"/>
    </cofactor>
    <text evidence="18">Binds 1 Mg(2+) ion per subunit.</text>
</comment>
<comment type="catalytic activity">
    <reaction evidence="15 18">
        <text>alpha-D-glucosamine 1-phosphate + acetyl-CoA = N-acetyl-alpha-D-glucosamine 1-phosphate + CoA + H(+)</text>
        <dbReference type="Rhea" id="RHEA:13725"/>
        <dbReference type="ChEBI" id="CHEBI:15378"/>
        <dbReference type="ChEBI" id="CHEBI:57287"/>
        <dbReference type="ChEBI" id="CHEBI:57288"/>
        <dbReference type="ChEBI" id="CHEBI:57776"/>
        <dbReference type="ChEBI" id="CHEBI:58516"/>
        <dbReference type="EC" id="2.3.1.157"/>
    </reaction>
</comment>
<keyword evidence="12 18" id="KW-0511">Multifunctional enzyme</keyword>
<dbReference type="SUPFAM" id="SSF53448">
    <property type="entry name" value="Nucleotide-diphospho-sugar transferases"/>
    <property type="match status" value="1"/>
</dbReference>
<evidence type="ECO:0000256" key="11">
    <source>
        <dbReference type="ARBA" id="ARBA00022984"/>
    </source>
</evidence>
<feature type="binding site" evidence="18">
    <location>
        <begin position="83"/>
        <end position="84"/>
    </location>
    <ligand>
        <name>UDP-N-acetyl-alpha-D-glucosamine</name>
        <dbReference type="ChEBI" id="CHEBI:57705"/>
    </ligand>
</feature>
<comment type="function">
    <text evidence="17 18">Catalyzes the last two sequential reactions in the de novo biosynthetic pathway for UDP-N-acetylglucosamine (UDP-GlcNAc). The C-terminal domain catalyzes the transfer of acetyl group from acetyl coenzyme A to glucosamine-1-phosphate (GlcN-1-P) to produce N-acetylglucosamine-1-phosphate (GlcNAc-1-P), which is converted into UDP-GlcNAc by the transfer of uridine 5-monophosphate (from uridine 5-triphosphate), a reaction catalyzed by the N-terminal domain.</text>
</comment>
<dbReference type="RefSeq" id="WP_269905427.1">
    <property type="nucleotide sequence ID" value="NZ_JAPFQA010000004.1"/>
</dbReference>
<evidence type="ECO:0000256" key="14">
    <source>
        <dbReference type="ARBA" id="ARBA00023316"/>
    </source>
</evidence>
<dbReference type="CDD" id="cd03353">
    <property type="entry name" value="LbH_GlmU_C"/>
    <property type="match status" value="1"/>
</dbReference>
<feature type="binding site" evidence="18">
    <location>
        <position position="366"/>
    </location>
    <ligand>
        <name>acetyl-CoA</name>
        <dbReference type="ChEBI" id="CHEBI:57288"/>
    </ligand>
</feature>
<accession>A0ABT4QTK4</accession>
<protein>
    <recommendedName>
        <fullName evidence="18">Bifunctional protein GlmU</fullName>
    </recommendedName>
    <domain>
        <recommendedName>
            <fullName evidence="18">UDP-N-acetylglucosamine pyrophosphorylase</fullName>
            <ecNumber evidence="18">2.7.7.23</ecNumber>
        </recommendedName>
        <alternativeName>
            <fullName evidence="18">N-acetylglucosamine-1-phosphate uridyltransferase</fullName>
        </alternativeName>
    </domain>
    <domain>
        <recommendedName>
            <fullName evidence="18">Glucosamine-1-phosphate N-acetyltransferase</fullName>
            <ecNumber evidence="18">2.3.1.157</ecNumber>
        </recommendedName>
    </domain>
</protein>
<feature type="binding site" evidence="18">
    <location>
        <position position="78"/>
    </location>
    <ligand>
        <name>UDP-N-acetyl-alpha-D-glucosamine</name>
        <dbReference type="ChEBI" id="CHEBI:57705"/>
    </ligand>
</feature>
<evidence type="ECO:0000256" key="13">
    <source>
        <dbReference type="ARBA" id="ARBA00023315"/>
    </source>
</evidence>
<dbReference type="InterPro" id="IPR029044">
    <property type="entry name" value="Nucleotide-diphossugar_trans"/>
</dbReference>